<dbReference type="GO" id="GO:0005886">
    <property type="term" value="C:plasma membrane"/>
    <property type="evidence" value="ECO:0000318"/>
    <property type="project" value="GO_Central"/>
</dbReference>
<evidence type="ECO:0000313" key="11">
    <source>
        <dbReference type="Proteomes" id="UP000001542"/>
    </source>
</evidence>
<dbReference type="GO" id="GO:0035556">
    <property type="term" value="P:intracellular signal transduction"/>
    <property type="evidence" value="ECO:0007669"/>
    <property type="project" value="InterPro"/>
</dbReference>
<dbReference type="SMART" id="SM00044">
    <property type="entry name" value="CYCc"/>
    <property type="match status" value="1"/>
</dbReference>
<dbReference type="SMR" id="A2EN10"/>
<feature type="transmembrane region" description="Helical" evidence="8">
    <location>
        <begin position="444"/>
        <end position="466"/>
    </location>
</feature>
<evidence type="ECO:0000256" key="6">
    <source>
        <dbReference type="ARBA" id="ARBA00023239"/>
    </source>
</evidence>
<evidence type="ECO:0000256" key="3">
    <source>
        <dbReference type="ARBA" id="ARBA00022741"/>
    </source>
</evidence>
<sequence>MADHLSNITAEMIHAECAYQRLIRNFSNSPIVYRETTSFYNKTLGNHIKAMECHKLSKGKAKKEGMQSESNSTATDDVTNNNAQVDKAFSQRVEPAISAQEVFENMPSGPRKMLTTVYVFGFILSIICPIAVIAIGLIDMHSFTKTFEPVRVFSDTLYAVTRIPQLIRRYQLYLNGQITPWTAEIGPVRGTNLEFIPPTNCTFSLRNYVMELRNLSVSILDVAKGNKDIERLSSSKIFNKKQSNSTVKSSSYDMLTSFTNAAEKLLNKTDDQWKVVNTSDEVIFIFDNVDEIVNALKQIMSVTNQNVINRKNEFKLKSIILYVLTWALPFIIMLPLLFITIKNLRAEIAFILKLFIGFPKNEISALRWSMKSSSSTKKANKNATQAQQQTKVAFQTSIAGSASTSSLGSESSSVSFENREPAAEQVVDSLAASSRSHTGNYTRFVRFLLLFMLVSSVLTTIGIALYRSAMLSILNVAHGYVNAVDSTSTAVASYVWGQESFSKAPINNLSLSEVKNKTWHYVSEITETFDNFLYSSESGMKASLLLGTDVINAYVTSTAVNNVSDKYKPQHGFLHSVYFSLSCDTQLRLLWETSLFIMNASDPTEYSFDDNFTYQYEHLIFSHLDYCLKGGQNLLLDETDQIESNQKYKMFLLFFSLFALQILVYFTIILVQFLRARAIHHTVHSLLLLIPPEALLKNQMVLKWISGSVDYTTYNRLRDTYKSKESSNIAHDFIVNNSKSGLILLDGDLKITQVNTTVCSMLKMETSQLQGQNFINILNQQLMDKEKAIVVHQLEHDINKMKAGRARSNSTSIQSSILGTNNQMMYLTITVVGHSVDEGAQDEDHESIVPATSFSVVVVDSTAEHFQAALVASEKAKGEKLIESLLPPSIIKRMNEGETDITFEVQQATVLFTSIVGWSNLTQDMKATQVMTILNSLFVAYDEELHNFPAITKMKTIGHIYMCCGGLFSDSSVNSGQVVVEYATKLLEIAQKVSKDLGISFQITCGVNTGGPIKCGILGVTRPVFDIIGDVVNVASRMNLHCLPGYVQISPSTYDAIKYLNFNVKERGEIQVKGKGMMKTYVVSASSNSQNSTGST</sequence>
<dbReference type="GO" id="GO:0007168">
    <property type="term" value="P:receptor guanylyl cyclase signaling pathway"/>
    <property type="evidence" value="ECO:0000318"/>
    <property type="project" value="GO_Central"/>
</dbReference>
<dbReference type="GO" id="GO:0001653">
    <property type="term" value="F:peptide receptor activity"/>
    <property type="evidence" value="ECO:0000318"/>
    <property type="project" value="GO_Central"/>
</dbReference>
<dbReference type="CDD" id="cd07302">
    <property type="entry name" value="CHD"/>
    <property type="match status" value="1"/>
</dbReference>
<evidence type="ECO:0000256" key="4">
    <source>
        <dbReference type="ARBA" id="ARBA00022989"/>
    </source>
</evidence>
<dbReference type="EMBL" id="DS113435">
    <property type="protein sequence ID" value="EAY05995.1"/>
    <property type="molecule type" value="Genomic_DNA"/>
</dbReference>
<feature type="transmembrane region" description="Helical" evidence="8">
    <location>
        <begin position="117"/>
        <end position="138"/>
    </location>
</feature>
<dbReference type="InterPro" id="IPR000014">
    <property type="entry name" value="PAS"/>
</dbReference>
<dbReference type="SUPFAM" id="SSF55785">
    <property type="entry name" value="PYP-like sensor domain (PAS domain)"/>
    <property type="match status" value="1"/>
</dbReference>
<keyword evidence="5 8" id="KW-0472">Membrane</keyword>
<dbReference type="OrthoDB" id="60033at2759"/>
<dbReference type="PANTHER" id="PTHR11920">
    <property type="entry name" value="GUANYLYL CYCLASE"/>
    <property type="match status" value="1"/>
</dbReference>
<dbReference type="STRING" id="5722.A2EN10"/>
<dbReference type="Pfam" id="PF00211">
    <property type="entry name" value="Guanylate_cyc"/>
    <property type="match status" value="1"/>
</dbReference>
<dbReference type="InterPro" id="IPR029787">
    <property type="entry name" value="Nucleotide_cyclase"/>
</dbReference>
<dbReference type="PANTHER" id="PTHR11920:SF335">
    <property type="entry name" value="GUANYLATE CYCLASE"/>
    <property type="match status" value="1"/>
</dbReference>
<dbReference type="VEuPathDB" id="TrichDB:TVAGG3_0743250"/>
<dbReference type="Gene3D" id="3.30.70.1230">
    <property type="entry name" value="Nucleotide cyclase"/>
    <property type="match status" value="1"/>
</dbReference>
<dbReference type="Gene3D" id="3.30.450.20">
    <property type="entry name" value="PAS domain"/>
    <property type="match status" value="1"/>
</dbReference>
<keyword evidence="4 8" id="KW-1133">Transmembrane helix</keyword>
<dbReference type="InParanoid" id="A2EN10"/>
<proteinExistence type="predicted"/>
<dbReference type="GO" id="GO:0004383">
    <property type="term" value="F:guanylate cyclase activity"/>
    <property type="evidence" value="ECO:0000318"/>
    <property type="project" value="GO_Central"/>
</dbReference>
<reference evidence="10" key="2">
    <citation type="journal article" date="2007" name="Science">
        <title>Draft genome sequence of the sexually transmitted pathogen Trichomonas vaginalis.</title>
        <authorList>
            <person name="Carlton J.M."/>
            <person name="Hirt R.P."/>
            <person name="Silva J.C."/>
            <person name="Delcher A.L."/>
            <person name="Schatz M."/>
            <person name="Zhao Q."/>
            <person name="Wortman J.R."/>
            <person name="Bidwell S.L."/>
            <person name="Alsmark U.C.M."/>
            <person name="Besteiro S."/>
            <person name="Sicheritz-Ponten T."/>
            <person name="Noel C.J."/>
            <person name="Dacks J.B."/>
            <person name="Foster P.G."/>
            <person name="Simillion C."/>
            <person name="Van de Peer Y."/>
            <person name="Miranda-Saavedra D."/>
            <person name="Barton G.J."/>
            <person name="Westrop G.D."/>
            <person name="Mueller S."/>
            <person name="Dessi D."/>
            <person name="Fiori P.L."/>
            <person name="Ren Q."/>
            <person name="Paulsen I."/>
            <person name="Zhang H."/>
            <person name="Bastida-Corcuera F.D."/>
            <person name="Simoes-Barbosa A."/>
            <person name="Brown M.T."/>
            <person name="Hayes R.D."/>
            <person name="Mukherjee M."/>
            <person name="Okumura C.Y."/>
            <person name="Schneider R."/>
            <person name="Smith A.J."/>
            <person name="Vanacova S."/>
            <person name="Villalvazo M."/>
            <person name="Haas B.J."/>
            <person name="Pertea M."/>
            <person name="Feldblyum T.V."/>
            <person name="Utterback T.R."/>
            <person name="Shu C.L."/>
            <person name="Osoegawa K."/>
            <person name="de Jong P.J."/>
            <person name="Hrdy I."/>
            <person name="Horvathova L."/>
            <person name="Zubacova Z."/>
            <person name="Dolezal P."/>
            <person name="Malik S.B."/>
            <person name="Logsdon J.M. Jr."/>
            <person name="Henze K."/>
            <person name="Gupta A."/>
            <person name="Wang C.C."/>
            <person name="Dunne R.L."/>
            <person name="Upcroft J.A."/>
            <person name="Upcroft P."/>
            <person name="White O."/>
            <person name="Salzberg S.L."/>
            <person name="Tang P."/>
            <person name="Chiu C.-H."/>
            <person name="Lee Y.-S."/>
            <person name="Embley T.M."/>
            <person name="Coombs G.H."/>
            <person name="Mottram J.C."/>
            <person name="Tachezy J."/>
            <person name="Fraser-Liggett C.M."/>
            <person name="Johnson P.J."/>
        </authorList>
    </citation>
    <scope>NUCLEOTIDE SEQUENCE [LARGE SCALE GENOMIC DNA]</scope>
    <source>
        <strain evidence="10">G3</strain>
    </source>
</reference>
<dbReference type="Proteomes" id="UP000001542">
    <property type="component" value="Unassembled WGS sequence"/>
</dbReference>
<keyword evidence="3" id="KW-0547">Nucleotide-binding</keyword>
<protein>
    <submittedName>
        <fullName evidence="10">Adenylate and Guanylate cyclase catalytic domain containing protein</fullName>
    </submittedName>
</protein>
<feature type="region of interest" description="Disordered" evidence="7">
    <location>
        <begin position="59"/>
        <end position="79"/>
    </location>
</feature>
<feature type="transmembrane region" description="Helical" evidence="8">
    <location>
        <begin position="651"/>
        <end position="674"/>
    </location>
</feature>
<dbReference type="InterPro" id="IPR035965">
    <property type="entry name" value="PAS-like_dom_sf"/>
</dbReference>
<dbReference type="InterPro" id="IPR001054">
    <property type="entry name" value="A/G_cyclase"/>
</dbReference>
<keyword evidence="6" id="KW-0456">Lyase</keyword>
<dbReference type="SUPFAM" id="SSF55073">
    <property type="entry name" value="Nucleotide cyclase"/>
    <property type="match status" value="1"/>
</dbReference>
<dbReference type="InterPro" id="IPR050401">
    <property type="entry name" value="Cyclic_nucleotide_synthase"/>
</dbReference>
<dbReference type="GO" id="GO:0006182">
    <property type="term" value="P:cGMP biosynthetic process"/>
    <property type="evidence" value="ECO:0000318"/>
    <property type="project" value="GO_Central"/>
</dbReference>
<dbReference type="KEGG" id="tva:4763867"/>
<evidence type="ECO:0000256" key="5">
    <source>
        <dbReference type="ARBA" id="ARBA00023136"/>
    </source>
</evidence>
<dbReference type="SMART" id="SM00091">
    <property type="entry name" value="PAS"/>
    <property type="match status" value="1"/>
</dbReference>
<dbReference type="PROSITE" id="PS50125">
    <property type="entry name" value="GUANYLATE_CYCLASE_2"/>
    <property type="match status" value="1"/>
</dbReference>
<name>A2EN10_TRIV3</name>
<keyword evidence="11" id="KW-1185">Reference proteome</keyword>
<keyword evidence="2 8" id="KW-0812">Transmembrane</keyword>
<comment type="subcellular location">
    <subcellularLocation>
        <location evidence="1">Membrane</location>
    </subcellularLocation>
</comment>
<dbReference type="eggNOG" id="KOG4171">
    <property type="taxonomic scope" value="Eukaryota"/>
</dbReference>
<evidence type="ECO:0000259" key="9">
    <source>
        <dbReference type="PROSITE" id="PS50125"/>
    </source>
</evidence>
<dbReference type="AlphaFoldDB" id="A2EN10"/>
<dbReference type="VEuPathDB" id="TrichDB:TVAG_124200"/>
<organism evidence="10 11">
    <name type="scientific">Trichomonas vaginalis (strain ATCC PRA-98 / G3)</name>
    <dbReference type="NCBI Taxonomy" id="412133"/>
    <lineage>
        <taxon>Eukaryota</taxon>
        <taxon>Metamonada</taxon>
        <taxon>Parabasalia</taxon>
        <taxon>Trichomonadida</taxon>
        <taxon>Trichomonadidae</taxon>
        <taxon>Trichomonas</taxon>
    </lineage>
</organism>
<dbReference type="GO" id="GO:0000166">
    <property type="term" value="F:nucleotide binding"/>
    <property type="evidence" value="ECO:0007669"/>
    <property type="project" value="UniProtKB-KW"/>
</dbReference>
<feature type="compositionally biased region" description="Polar residues" evidence="7">
    <location>
        <begin position="67"/>
        <end position="79"/>
    </location>
</feature>
<dbReference type="RefSeq" id="XP_001318218.1">
    <property type="nucleotide sequence ID" value="XM_001318183.1"/>
</dbReference>
<evidence type="ECO:0000256" key="1">
    <source>
        <dbReference type="ARBA" id="ARBA00004370"/>
    </source>
</evidence>
<feature type="transmembrane region" description="Helical" evidence="8">
    <location>
        <begin position="319"/>
        <end position="341"/>
    </location>
</feature>
<gene>
    <name evidence="10" type="ORF">TVAG_124200</name>
</gene>
<reference evidence="10" key="1">
    <citation type="submission" date="2006-10" db="EMBL/GenBank/DDBJ databases">
        <authorList>
            <person name="Amadeo P."/>
            <person name="Zhao Q."/>
            <person name="Wortman J."/>
            <person name="Fraser-Liggett C."/>
            <person name="Carlton J."/>
        </authorList>
    </citation>
    <scope>NUCLEOTIDE SEQUENCE</scope>
    <source>
        <strain evidence="10">G3</strain>
    </source>
</reference>
<evidence type="ECO:0000256" key="2">
    <source>
        <dbReference type="ARBA" id="ARBA00022692"/>
    </source>
</evidence>
<evidence type="ECO:0000256" key="8">
    <source>
        <dbReference type="SAM" id="Phobius"/>
    </source>
</evidence>
<evidence type="ECO:0000313" key="10">
    <source>
        <dbReference type="EMBL" id="EAY05995.1"/>
    </source>
</evidence>
<evidence type="ECO:0000256" key="7">
    <source>
        <dbReference type="SAM" id="MobiDB-lite"/>
    </source>
</evidence>
<accession>A2EN10</accession>
<feature type="domain" description="Guanylate cyclase" evidence="9">
    <location>
        <begin position="909"/>
        <end position="1039"/>
    </location>
</feature>